<evidence type="ECO:0000256" key="5">
    <source>
        <dbReference type="RuleBase" id="RU363107"/>
    </source>
</evidence>
<comment type="similarity">
    <text evidence="5">Belongs to the PRA1 family.</text>
</comment>
<evidence type="ECO:0000256" key="1">
    <source>
        <dbReference type="ARBA" id="ARBA00004141"/>
    </source>
</evidence>
<comment type="subcellular location">
    <subcellularLocation>
        <location evidence="1 5">Membrane</location>
        <topology evidence="1 5">Multi-pass membrane protein</topology>
    </subcellularLocation>
</comment>
<keyword evidence="7" id="KW-1185">Reference proteome</keyword>
<name>A0A3P9QC14_POERE</name>
<dbReference type="GO" id="GO:0016020">
    <property type="term" value="C:membrane"/>
    <property type="evidence" value="ECO:0007669"/>
    <property type="project" value="UniProtKB-SubCell"/>
</dbReference>
<keyword evidence="3" id="KW-1133">Transmembrane helix</keyword>
<keyword evidence="4" id="KW-0472">Membrane</keyword>
<evidence type="ECO:0000256" key="4">
    <source>
        <dbReference type="ARBA" id="ARBA00023136"/>
    </source>
</evidence>
<protein>
    <recommendedName>
        <fullName evidence="5">PRA1 family protein</fullName>
    </recommendedName>
</protein>
<accession>A0A3P9QC14</accession>
<evidence type="ECO:0000256" key="3">
    <source>
        <dbReference type="ARBA" id="ARBA00022989"/>
    </source>
</evidence>
<dbReference type="Ensembl" id="ENSPRET00000032046.1">
    <property type="protein sequence ID" value="ENSPREP00000031687.1"/>
    <property type="gene ID" value="ENSPREG00000021478.1"/>
</dbReference>
<dbReference type="Bgee" id="ENSPREG00000021478">
    <property type="expression patterns" value="Expressed in caudal fin"/>
</dbReference>
<reference evidence="7" key="1">
    <citation type="submission" date="2013-11" db="EMBL/GenBank/DDBJ databases">
        <title>The genomic landscape of the Guanapo guppy.</title>
        <authorList>
            <person name="Kuenstner A."/>
            <person name="Dreyer C."/>
        </authorList>
    </citation>
    <scope>NUCLEOTIDE SEQUENCE</scope>
    <source>
        <strain evidence="7">Guanapo</strain>
    </source>
</reference>
<dbReference type="GeneTree" id="ENSGT00940000175464"/>
<evidence type="ECO:0000313" key="7">
    <source>
        <dbReference type="Proteomes" id="UP000242638"/>
    </source>
</evidence>
<dbReference type="InterPro" id="IPR004895">
    <property type="entry name" value="Prenylated_rab_accept_PRA1"/>
</dbReference>
<evidence type="ECO:0000256" key="2">
    <source>
        <dbReference type="ARBA" id="ARBA00022692"/>
    </source>
</evidence>
<proteinExistence type="inferred from homology"/>
<dbReference type="Pfam" id="PF03208">
    <property type="entry name" value="PRA1"/>
    <property type="match status" value="1"/>
</dbReference>
<organism evidence="6 7">
    <name type="scientific">Poecilia reticulata</name>
    <name type="common">Guppy</name>
    <name type="synonym">Acanthophacelus reticulatus</name>
    <dbReference type="NCBI Taxonomy" id="8081"/>
    <lineage>
        <taxon>Eukaryota</taxon>
        <taxon>Metazoa</taxon>
        <taxon>Chordata</taxon>
        <taxon>Craniata</taxon>
        <taxon>Vertebrata</taxon>
        <taxon>Euteleostomi</taxon>
        <taxon>Actinopterygii</taxon>
        <taxon>Neopterygii</taxon>
        <taxon>Teleostei</taxon>
        <taxon>Neoteleostei</taxon>
        <taxon>Acanthomorphata</taxon>
        <taxon>Ovalentaria</taxon>
        <taxon>Atherinomorphae</taxon>
        <taxon>Cyprinodontiformes</taxon>
        <taxon>Poeciliidae</taxon>
        <taxon>Poeciliinae</taxon>
        <taxon>Poecilia</taxon>
    </lineage>
</organism>
<sequence>MDILMPPFRQWGDFFPGWKTPTDGTDFHDRLISNLLYYQTNYLVLSTAVYIIAG</sequence>
<dbReference type="AlphaFoldDB" id="A0A3P9QC14"/>
<reference evidence="6" key="3">
    <citation type="submission" date="2025-09" db="UniProtKB">
        <authorList>
            <consortium name="Ensembl"/>
        </authorList>
    </citation>
    <scope>IDENTIFICATION</scope>
    <source>
        <strain evidence="6">Guanapo</strain>
    </source>
</reference>
<dbReference type="Proteomes" id="UP000242638">
    <property type="component" value="Unassembled WGS sequence"/>
</dbReference>
<evidence type="ECO:0000313" key="6">
    <source>
        <dbReference type="Ensembl" id="ENSPREP00000031687.1"/>
    </source>
</evidence>
<dbReference type="OMA" id="LIFKMWS"/>
<keyword evidence="2" id="KW-0812">Transmembrane</keyword>
<reference evidence="6" key="2">
    <citation type="submission" date="2025-08" db="UniProtKB">
        <authorList>
            <consortium name="Ensembl"/>
        </authorList>
    </citation>
    <scope>IDENTIFICATION</scope>
    <source>
        <strain evidence="6">Guanapo</strain>
    </source>
</reference>